<organism evidence="9 10">
    <name type="scientific">Gordonia amarae NBRC 15530</name>
    <dbReference type="NCBI Taxonomy" id="1075090"/>
    <lineage>
        <taxon>Bacteria</taxon>
        <taxon>Bacillati</taxon>
        <taxon>Actinomycetota</taxon>
        <taxon>Actinomycetes</taxon>
        <taxon>Mycobacteriales</taxon>
        <taxon>Gordoniaceae</taxon>
        <taxon>Gordonia</taxon>
    </lineage>
</organism>
<sequence length="374" mass="39114">MSGNQTLRRTERTIDFGRPLLAVRLPAITRRGSSVTRVPDGLSTRIDLRGVVVVIVLILAAAGAAFAELATGDLHIPITEVIEAVFGVDTPNAEIVTEWRAPRVVLAVVLGTLLGISGAIFQSLTRNPLGSPDIIGFNTGAYTGALVVLLLLDGVATSYYPTAIGALIGGIVTALLVYLLAFKRGVQGFRLIIVGIAIAAVLAAVNTWLILKADLEDAMSAAVWGAGTLNNKEWVHAQPVLIVAAILVIPVFWVAYRMPMLDMGDDSAAALGIPVERTRLAMIVVGVSLTAIATAAAGPISFVALAAPQLAKRLTRSAGVTITASAAMGALLLVVSDWIAQFAFGDKDLPVGVVTVSIGGLYLVWLLAMEARRQ</sequence>
<accession>G7GIT6</accession>
<feature type="transmembrane region" description="Helical" evidence="8">
    <location>
        <begin position="318"/>
        <end position="343"/>
    </location>
</feature>
<dbReference type="GO" id="GO:0005886">
    <property type="term" value="C:plasma membrane"/>
    <property type="evidence" value="ECO:0007669"/>
    <property type="project" value="UniProtKB-SubCell"/>
</dbReference>
<keyword evidence="4" id="KW-1003">Cell membrane</keyword>
<comment type="similarity">
    <text evidence="2">Belongs to the binding-protein-dependent transport system permease family. FecCD subfamily.</text>
</comment>
<keyword evidence="5 8" id="KW-0812">Transmembrane</keyword>
<evidence type="ECO:0000256" key="2">
    <source>
        <dbReference type="ARBA" id="ARBA00007935"/>
    </source>
</evidence>
<evidence type="ECO:0000256" key="7">
    <source>
        <dbReference type="ARBA" id="ARBA00023136"/>
    </source>
</evidence>
<feature type="transmembrane region" description="Helical" evidence="8">
    <location>
        <begin position="240"/>
        <end position="260"/>
    </location>
</feature>
<dbReference type="RefSeq" id="WP_005181105.1">
    <property type="nucleotide sequence ID" value="NZ_BAED01000003.1"/>
</dbReference>
<feature type="transmembrane region" description="Helical" evidence="8">
    <location>
        <begin position="349"/>
        <end position="368"/>
    </location>
</feature>
<dbReference type="GO" id="GO:0022857">
    <property type="term" value="F:transmembrane transporter activity"/>
    <property type="evidence" value="ECO:0007669"/>
    <property type="project" value="InterPro"/>
</dbReference>
<evidence type="ECO:0000313" key="10">
    <source>
        <dbReference type="Proteomes" id="UP000006023"/>
    </source>
</evidence>
<dbReference type="GO" id="GO:0033214">
    <property type="term" value="P:siderophore-iron import into cell"/>
    <property type="evidence" value="ECO:0007669"/>
    <property type="project" value="TreeGrafter"/>
</dbReference>
<dbReference type="STRING" id="1075090.GOAMR_03_00210"/>
<dbReference type="Proteomes" id="UP000006023">
    <property type="component" value="Unassembled WGS sequence"/>
</dbReference>
<dbReference type="SUPFAM" id="SSF81345">
    <property type="entry name" value="ABC transporter involved in vitamin B12 uptake, BtuC"/>
    <property type="match status" value="1"/>
</dbReference>
<protein>
    <submittedName>
        <fullName evidence="9">Putative ABC transporter permease protein</fullName>
    </submittedName>
</protein>
<keyword evidence="10" id="KW-1185">Reference proteome</keyword>
<keyword evidence="7 8" id="KW-0472">Membrane</keyword>
<dbReference type="AlphaFoldDB" id="G7GIT6"/>
<keyword evidence="6 8" id="KW-1133">Transmembrane helix</keyword>
<dbReference type="CDD" id="cd06550">
    <property type="entry name" value="TM_ABC_iron-siderophores_like"/>
    <property type="match status" value="1"/>
</dbReference>
<dbReference type="InterPro" id="IPR000522">
    <property type="entry name" value="ABC_transptr_permease_BtuC"/>
</dbReference>
<comment type="subcellular location">
    <subcellularLocation>
        <location evidence="1">Cell membrane</location>
        <topology evidence="1">Multi-pass membrane protein</topology>
    </subcellularLocation>
</comment>
<evidence type="ECO:0000256" key="1">
    <source>
        <dbReference type="ARBA" id="ARBA00004651"/>
    </source>
</evidence>
<proteinExistence type="inferred from homology"/>
<name>G7GIT6_9ACTN</name>
<evidence type="ECO:0000313" key="9">
    <source>
        <dbReference type="EMBL" id="GAB03511.1"/>
    </source>
</evidence>
<evidence type="ECO:0000256" key="3">
    <source>
        <dbReference type="ARBA" id="ARBA00022448"/>
    </source>
</evidence>
<evidence type="ECO:0000256" key="5">
    <source>
        <dbReference type="ARBA" id="ARBA00022692"/>
    </source>
</evidence>
<dbReference type="eggNOG" id="COG4779">
    <property type="taxonomic scope" value="Bacteria"/>
</dbReference>
<keyword evidence="3" id="KW-0813">Transport</keyword>
<dbReference type="PANTHER" id="PTHR30472">
    <property type="entry name" value="FERRIC ENTEROBACTIN TRANSPORT SYSTEM PERMEASE PROTEIN"/>
    <property type="match status" value="1"/>
</dbReference>
<dbReference type="PANTHER" id="PTHR30472:SF24">
    <property type="entry name" value="FERRIC ENTEROBACTIN TRANSPORT SYSTEM PERMEASE PROTEIN FEPG"/>
    <property type="match status" value="1"/>
</dbReference>
<dbReference type="EMBL" id="BAED01000003">
    <property type="protein sequence ID" value="GAB03511.1"/>
    <property type="molecule type" value="Genomic_DNA"/>
</dbReference>
<gene>
    <name evidence="9" type="ORF">GOAMR_03_00210</name>
</gene>
<feature type="transmembrane region" description="Helical" evidence="8">
    <location>
        <begin position="159"/>
        <end position="182"/>
    </location>
</feature>
<feature type="transmembrane region" description="Helical" evidence="8">
    <location>
        <begin position="134"/>
        <end position="152"/>
    </location>
</feature>
<comment type="caution">
    <text evidence="9">The sequence shown here is derived from an EMBL/GenBank/DDBJ whole genome shotgun (WGS) entry which is preliminary data.</text>
</comment>
<evidence type="ECO:0000256" key="8">
    <source>
        <dbReference type="SAM" id="Phobius"/>
    </source>
</evidence>
<feature type="transmembrane region" description="Helical" evidence="8">
    <location>
        <begin position="48"/>
        <end position="67"/>
    </location>
</feature>
<feature type="transmembrane region" description="Helical" evidence="8">
    <location>
        <begin position="280"/>
        <end position="306"/>
    </location>
</feature>
<feature type="transmembrane region" description="Helical" evidence="8">
    <location>
        <begin position="188"/>
        <end position="211"/>
    </location>
</feature>
<reference evidence="9 10" key="1">
    <citation type="submission" date="2011-11" db="EMBL/GenBank/DDBJ databases">
        <title>Whole genome shotgun sequence of Gordonia amarae NBRC 15530.</title>
        <authorList>
            <person name="Takarada H."/>
            <person name="Hosoyama A."/>
            <person name="Tsuchikane K."/>
            <person name="Katsumata H."/>
            <person name="Yamazaki S."/>
            <person name="Fujita N."/>
        </authorList>
    </citation>
    <scope>NUCLEOTIDE SEQUENCE [LARGE SCALE GENOMIC DNA]</scope>
    <source>
        <strain evidence="9 10">NBRC 15530</strain>
    </source>
</reference>
<dbReference type="InterPro" id="IPR037294">
    <property type="entry name" value="ABC_BtuC-like"/>
</dbReference>
<evidence type="ECO:0000256" key="6">
    <source>
        <dbReference type="ARBA" id="ARBA00022989"/>
    </source>
</evidence>
<feature type="transmembrane region" description="Helical" evidence="8">
    <location>
        <begin position="104"/>
        <end position="122"/>
    </location>
</feature>
<evidence type="ECO:0000256" key="4">
    <source>
        <dbReference type="ARBA" id="ARBA00022475"/>
    </source>
</evidence>
<dbReference type="Gene3D" id="1.10.3470.10">
    <property type="entry name" value="ABC transporter involved in vitamin B12 uptake, BtuC"/>
    <property type="match status" value="1"/>
</dbReference>
<dbReference type="Pfam" id="PF01032">
    <property type="entry name" value="FecCD"/>
    <property type="match status" value="1"/>
</dbReference>